<dbReference type="Gene3D" id="2.60.40.2060">
    <property type="match status" value="1"/>
</dbReference>
<feature type="domain" description="DUF3823" evidence="1">
    <location>
        <begin position="36"/>
        <end position="121"/>
    </location>
</feature>
<name>A0A364XXR1_9BACT</name>
<dbReference type="AlphaFoldDB" id="A0A364XXR1"/>
<sequence length="231" mass="25758">MSTKNITSIILLFALIVLLSSCGLNDLDNYDQPDAGLSGRIVDDETGELVQQDIIRGGVIEIVENGYVTPQYLVLKNDGTYANTRLFANSYTVQPKRGNFKVVDPQEVNVKGQTTLDFRVTPYIRIKDLDIEKDGNIIRATFRLEQTSVSNVLKVGLYAHPDPNVGEPMHLARKEVNVNEIVDPNEVFQIELDTFSDPDLREGKLIFFRVGALIDVPEAKFNYAAAVSIKL</sequence>
<feature type="domain" description="DUF3823" evidence="2">
    <location>
        <begin position="124"/>
        <end position="227"/>
    </location>
</feature>
<accession>A0A364XXR1</accession>
<evidence type="ECO:0008006" key="5">
    <source>
        <dbReference type="Google" id="ProtNLM"/>
    </source>
</evidence>
<reference evidence="3 4" key="1">
    <citation type="submission" date="2018-06" db="EMBL/GenBank/DDBJ databases">
        <title>Chryseolinea flavus sp. nov., a member of the phylum Bacteroidetes isolated from soil.</title>
        <authorList>
            <person name="Li Y."/>
            <person name="Wang J."/>
        </authorList>
    </citation>
    <scope>NUCLEOTIDE SEQUENCE [LARGE SCALE GENOMIC DNA]</scope>
    <source>
        <strain evidence="3 4">SDU1-6</strain>
    </source>
</reference>
<proteinExistence type="predicted"/>
<evidence type="ECO:0000313" key="3">
    <source>
        <dbReference type="EMBL" id="RAV98204.1"/>
    </source>
</evidence>
<evidence type="ECO:0000259" key="1">
    <source>
        <dbReference type="Pfam" id="PF12866"/>
    </source>
</evidence>
<dbReference type="InterPro" id="IPR024278">
    <property type="entry name" value="DUF3823_N"/>
</dbReference>
<dbReference type="Proteomes" id="UP000251889">
    <property type="component" value="Unassembled WGS sequence"/>
</dbReference>
<dbReference type="Pfam" id="PF18003">
    <property type="entry name" value="DUF3823_C"/>
    <property type="match status" value="1"/>
</dbReference>
<evidence type="ECO:0000313" key="4">
    <source>
        <dbReference type="Proteomes" id="UP000251889"/>
    </source>
</evidence>
<dbReference type="RefSeq" id="WP_112749616.1">
    <property type="nucleotide sequence ID" value="NZ_QMFY01000020.1"/>
</dbReference>
<organism evidence="3 4">
    <name type="scientific">Pseudochryseolinea flava</name>
    <dbReference type="NCBI Taxonomy" id="2059302"/>
    <lineage>
        <taxon>Bacteria</taxon>
        <taxon>Pseudomonadati</taxon>
        <taxon>Bacteroidota</taxon>
        <taxon>Cytophagia</taxon>
        <taxon>Cytophagales</taxon>
        <taxon>Fulvivirgaceae</taxon>
        <taxon>Pseudochryseolinea</taxon>
    </lineage>
</organism>
<dbReference type="PROSITE" id="PS51257">
    <property type="entry name" value="PROKAR_LIPOPROTEIN"/>
    <property type="match status" value="1"/>
</dbReference>
<protein>
    <recommendedName>
        <fullName evidence="5">DUF3823 domain-containing protein</fullName>
    </recommendedName>
</protein>
<dbReference type="Pfam" id="PF12866">
    <property type="entry name" value="DUF3823"/>
    <property type="match status" value="1"/>
</dbReference>
<evidence type="ECO:0000259" key="2">
    <source>
        <dbReference type="Pfam" id="PF18003"/>
    </source>
</evidence>
<dbReference type="InterPro" id="IPR041186">
    <property type="entry name" value="DUF3823_C"/>
</dbReference>
<keyword evidence="4" id="KW-1185">Reference proteome</keyword>
<gene>
    <name evidence="3" type="ORF">DQQ10_24680</name>
</gene>
<dbReference type="EMBL" id="QMFY01000020">
    <property type="protein sequence ID" value="RAV98204.1"/>
    <property type="molecule type" value="Genomic_DNA"/>
</dbReference>
<dbReference type="Gene3D" id="2.60.40.1120">
    <property type="entry name" value="Carboxypeptidase-like, regulatory domain"/>
    <property type="match status" value="1"/>
</dbReference>
<comment type="caution">
    <text evidence="3">The sequence shown here is derived from an EMBL/GenBank/DDBJ whole genome shotgun (WGS) entry which is preliminary data.</text>
</comment>
<dbReference type="OrthoDB" id="642123at2"/>